<name>A0A6P8B597_PYRGI</name>
<accession>A0A6P8B597</accession>
<reference evidence="1 2" key="1">
    <citation type="journal article" date="2019" name="Mol. Biol. Evol.">
        <title>Blast fungal genomes show frequent chromosomal changes, gene gains and losses, and effector gene turnover.</title>
        <authorList>
            <person name="Gomez Luciano L.B."/>
            <person name="Jason Tsai I."/>
            <person name="Chuma I."/>
            <person name="Tosa Y."/>
            <person name="Chen Y.H."/>
            <person name="Li J.Y."/>
            <person name="Li M.Y."/>
            <person name="Jade Lu M.Y."/>
            <person name="Nakayashiki H."/>
            <person name="Li W.H."/>
        </authorList>
    </citation>
    <scope>NUCLEOTIDE SEQUENCE [LARGE SCALE GENOMIC DNA]</scope>
    <source>
        <strain evidence="1 2">NI907</strain>
    </source>
</reference>
<dbReference type="Proteomes" id="UP000515153">
    <property type="component" value="Chromosome I"/>
</dbReference>
<evidence type="ECO:0000313" key="1">
    <source>
        <dbReference type="Proteomes" id="UP000515153"/>
    </source>
</evidence>
<protein>
    <submittedName>
        <fullName evidence="2">Uncharacterized protein</fullName>
    </submittedName>
</protein>
<organism evidence="1 2">
    <name type="scientific">Pyricularia grisea</name>
    <name type="common">Crabgrass-specific blast fungus</name>
    <name type="synonym">Magnaporthe grisea</name>
    <dbReference type="NCBI Taxonomy" id="148305"/>
    <lineage>
        <taxon>Eukaryota</taxon>
        <taxon>Fungi</taxon>
        <taxon>Dikarya</taxon>
        <taxon>Ascomycota</taxon>
        <taxon>Pezizomycotina</taxon>
        <taxon>Sordariomycetes</taxon>
        <taxon>Sordariomycetidae</taxon>
        <taxon>Magnaporthales</taxon>
        <taxon>Pyriculariaceae</taxon>
        <taxon>Pyricularia</taxon>
    </lineage>
</organism>
<dbReference type="GeneID" id="41961160"/>
<dbReference type="KEGG" id="pgri:PgNI_06225"/>
<gene>
    <name evidence="2" type="ORF">PgNI_06225</name>
</gene>
<evidence type="ECO:0000313" key="2">
    <source>
        <dbReference type="RefSeq" id="XP_030982320.1"/>
    </source>
</evidence>
<sequence length="71" mass="8201">MQRFHNRANNCSAGNQNIFRYEVHSLHALSTVPTSFLRPNIVETLNGWGYAVEKDQRQENKNFASRPVNPE</sequence>
<reference evidence="2" key="3">
    <citation type="submission" date="2025-08" db="UniProtKB">
        <authorList>
            <consortium name="RefSeq"/>
        </authorList>
    </citation>
    <scope>IDENTIFICATION</scope>
    <source>
        <strain evidence="2">NI907</strain>
    </source>
</reference>
<proteinExistence type="predicted"/>
<dbReference type="RefSeq" id="XP_030982320.1">
    <property type="nucleotide sequence ID" value="XM_031126251.1"/>
</dbReference>
<keyword evidence="1" id="KW-1185">Reference proteome</keyword>
<dbReference type="AlphaFoldDB" id="A0A6P8B597"/>
<reference evidence="2" key="2">
    <citation type="submission" date="2019-10" db="EMBL/GenBank/DDBJ databases">
        <authorList>
            <consortium name="NCBI Genome Project"/>
        </authorList>
    </citation>
    <scope>NUCLEOTIDE SEQUENCE</scope>
    <source>
        <strain evidence="2">NI907</strain>
    </source>
</reference>